<evidence type="ECO:0000313" key="3">
    <source>
        <dbReference type="EMBL" id="KIW66193.1"/>
    </source>
</evidence>
<feature type="compositionally biased region" description="Basic and acidic residues" evidence="1">
    <location>
        <begin position="20"/>
        <end position="33"/>
    </location>
</feature>
<feature type="region of interest" description="Disordered" evidence="1">
    <location>
        <begin position="654"/>
        <end position="677"/>
    </location>
</feature>
<dbReference type="HOGENOM" id="CLU_341620_0_0_1"/>
<feature type="transmembrane region" description="Helical" evidence="2">
    <location>
        <begin position="856"/>
        <end position="878"/>
    </location>
</feature>
<feature type="compositionally biased region" description="Polar residues" evidence="1">
    <location>
        <begin position="139"/>
        <end position="159"/>
    </location>
</feature>
<feature type="region of interest" description="Disordered" evidence="1">
    <location>
        <begin position="704"/>
        <end position="750"/>
    </location>
</feature>
<keyword evidence="4" id="KW-1185">Reference proteome</keyword>
<protein>
    <submittedName>
        <fullName evidence="3">Uncharacterized protein</fullName>
    </submittedName>
</protein>
<feature type="compositionally biased region" description="Low complexity" evidence="1">
    <location>
        <begin position="123"/>
        <end position="135"/>
    </location>
</feature>
<reference evidence="3 4" key="1">
    <citation type="submission" date="2015-01" db="EMBL/GenBank/DDBJ databases">
        <title>The Genome Sequence of Capronia semiimmersa CBS27337.</title>
        <authorList>
            <consortium name="The Broad Institute Genomics Platform"/>
            <person name="Cuomo C."/>
            <person name="de Hoog S."/>
            <person name="Gorbushina A."/>
            <person name="Stielow B."/>
            <person name="Teixiera M."/>
            <person name="Abouelleil A."/>
            <person name="Chapman S.B."/>
            <person name="Priest M."/>
            <person name="Young S.K."/>
            <person name="Wortman J."/>
            <person name="Nusbaum C."/>
            <person name="Birren B."/>
        </authorList>
    </citation>
    <scope>NUCLEOTIDE SEQUENCE [LARGE SCALE GENOMIC DNA]</scope>
    <source>
        <strain evidence="3 4">CBS 27337</strain>
    </source>
</reference>
<organism evidence="3 4">
    <name type="scientific">Phialophora macrospora</name>
    <dbReference type="NCBI Taxonomy" id="1851006"/>
    <lineage>
        <taxon>Eukaryota</taxon>
        <taxon>Fungi</taxon>
        <taxon>Dikarya</taxon>
        <taxon>Ascomycota</taxon>
        <taxon>Pezizomycotina</taxon>
        <taxon>Eurotiomycetes</taxon>
        <taxon>Chaetothyriomycetidae</taxon>
        <taxon>Chaetothyriales</taxon>
        <taxon>Herpotrichiellaceae</taxon>
        <taxon>Phialophora</taxon>
    </lineage>
</organism>
<feature type="region of interest" description="Disordered" evidence="1">
    <location>
        <begin position="406"/>
        <end position="488"/>
    </location>
</feature>
<feature type="compositionally biased region" description="Basic residues" evidence="1">
    <location>
        <begin position="419"/>
        <end position="430"/>
    </location>
</feature>
<keyword evidence="2" id="KW-1133">Transmembrane helix</keyword>
<feature type="region of interest" description="Disordered" evidence="1">
    <location>
        <begin position="1"/>
        <end position="166"/>
    </location>
</feature>
<dbReference type="STRING" id="5601.A0A0D2FDR9"/>
<name>A0A0D2FDR9_9EURO</name>
<evidence type="ECO:0000313" key="4">
    <source>
        <dbReference type="Proteomes" id="UP000054266"/>
    </source>
</evidence>
<evidence type="ECO:0000256" key="2">
    <source>
        <dbReference type="SAM" id="Phobius"/>
    </source>
</evidence>
<proteinExistence type="predicted"/>
<keyword evidence="2" id="KW-0472">Membrane</keyword>
<accession>A0A0D2FDR9</accession>
<dbReference type="Proteomes" id="UP000054266">
    <property type="component" value="Unassembled WGS sequence"/>
</dbReference>
<gene>
    <name evidence="3" type="ORF">PV04_08393</name>
</gene>
<sequence>MPRSVSPSSGWRGRLMPRRQSQDKQARPKEISRWSKTTTESELSEAGLEPASKRRSFLEKKRNPRKNSKDVALSSPTDPFYDPVTKQLQPYGGDMPPVITASRPDGTEHLQTFPDDASDDGTMDSPDSPTSPTSPVIQRASSVRVSRPQVIQHSNSSAASVPKLYPPQITPSPVQDASTLSMTPHTLGEDLNNRLTPAVEKIEADVLRGGPIEALRALEGNDANEAVSDITTLPHVPAQASLEPRDSLRETIVSWPDTPSRLEALDTMPTPMGGFGSMRIPRSSNGTFASNSSATYVSPSSAMPDGLRIPRSSKATFSTDSSVTFVSASSIMADGLRSNPPTDADKKLSRAISAPVRNSRRVMIRPADLVINRAGHDHKMFRENIVSTPYPARQSSHVEIDGAFAASAPQPLQTEGGKGKKTPKLRRSRPWSHTAERSELDDETADVAEPLETTSTSSPNEKAPKIPFSTKPNTQPSAAVPITSKSDRFPSPSAPEILFLDLRLARHPCARVTVEIEVTDKTTFDDEQLFTILRNRYVHTLMGKARWWFCARTIEGASLNGARDGDEHPTWSSHPSTASGLWHTHHNARVASGAVRDFDAANFVRHLLTPRLGRRRKMWLLWLRNAQQQENPAGAGSRRGRRSYLPQSAHLIHGTSTTNHSASNSTTHSPEDEKSTSPVFSFMHSRQNSATNQLQLQPQFQHPLRLDQPDKSPTQEYRGVVSKQPSLSLGRMPFSSSSPSRHAQTPSFPASFHRSKSLAATSASYRLYANADSHALPASTTQASYPPSISLHHRFSIRAIALFTSVVLFLALLTTVLWILVGHPGRSAAQGNGTTTIAGQAFDVPWRRDAEARVGVALVMGVVVLLVGALLEGGWVWASWVLV</sequence>
<evidence type="ECO:0000256" key="1">
    <source>
        <dbReference type="SAM" id="MobiDB-lite"/>
    </source>
</evidence>
<feature type="compositionally biased region" description="Low complexity" evidence="1">
    <location>
        <begin position="655"/>
        <end position="668"/>
    </location>
</feature>
<feature type="compositionally biased region" description="Polar residues" evidence="1">
    <location>
        <begin position="734"/>
        <end position="748"/>
    </location>
</feature>
<feature type="transmembrane region" description="Helical" evidence="2">
    <location>
        <begin position="799"/>
        <end position="821"/>
    </location>
</feature>
<keyword evidence="2" id="KW-0812">Transmembrane</keyword>
<dbReference type="EMBL" id="KN846960">
    <property type="protein sequence ID" value="KIW66193.1"/>
    <property type="molecule type" value="Genomic_DNA"/>
</dbReference>
<dbReference type="AlphaFoldDB" id="A0A0D2FDR9"/>